<feature type="region of interest" description="Disordered" evidence="2">
    <location>
        <begin position="631"/>
        <end position="651"/>
    </location>
</feature>
<keyword evidence="1" id="KW-0175">Coiled coil</keyword>
<feature type="compositionally biased region" description="Basic and acidic residues" evidence="2">
    <location>
        <begin position="180"/>
        <end position="196"/>
    </location>
</feature>
<sequence>MSPAQAPTPAAAAVAMKTATATTTTTKPSLWAEIEHNYFTSMRLHREQEDADLAADQAARRGALRDRLLRNYHAQTELLRRLRELKGEYEAEQARLERLEEEVLRVGEERSKEREKQDEERRAWFERYRRGGLAYREGGGDARGQVEEERVETVKTTTTTPLVEDRTAIDHVGKVNGYGDGRRDLEQAVPDHEAKAEATAGLVNGATKELQPVQPVEEMPDADDLAQANRGAESAHESPTDAEERTPSTASLRSDREQEEPEAVEEGMPDAGVLPTEWEEEPAAVEQDTPYVGALPNGQADEPTVVEDIADAHTQPLPNGEPEAVETGVPAAATLPSMRKGQAEVVEKDVTHIGAPLRALAEGLQVTTEKAPDARGLVDNHAYDIPAADHDTYAAPTDDDTVIEGAQSFGDPELPKGGDVPEPDRERHVEPPKPDEQAEVALTHEAPITEASQQQFQETLELPQDDQSPTAGPAANHDVEMPDAPLSEDNEASDVELPEGPSQATPAAPPAPASPSSVSSFTAANSTPGSQRAKAHAKTAVNHGDNNKETNTRGSKKGPRNLKRKDPHQTPESTPSKAKAASTIKGSPSTAGSLSAAKTTGAATEQQKPKKIKIFTSHSLPSGELLTAKEASEQVSPDGINPAQIARPEPTPYAPELVATVTTIAVV</sequence>
<feature type="region of interest" description="Disordered" evidence="2">
    <location>
        <begin position="388"/>
        <end position="610"/>
    </location>
</feature>
<dbReference type="Proteomes" id="UP001303115">
    <property type="component" value="Unassembled WGS sequence"/>
</dbReference>
<evidence type="ECO:0000313" key="3">
    <source>
        <dbReference type="EMBL" id="KAK4031655.1"/>
    </source>
</evidence>
<feature type="coiled-coil region" evidence="1">
    <location>
        <begin position="75"/>
        <end position="116"/>
    </location>
</feature>
<accession>A0AAN6P6H4</accession>
<keyword evidence="4" id="KW-1185">Reference proteome</keyword>
<feature type="compositionally biased region" description="Basic and acidic residues" evidence="2">
    <location>
        <begin position="138"/>
        <end position="153"/>
    </location>
</feature>
<dbReference type="EMBL" id="MU854736">
    <property type="protein sequence ID" value="KAK4031655.1"/>
    <property type="molecule type" value="Genomic_DNA"/>
</dbReference>
<evidence type="ECO:0000256" key="1">
    <source>
        <dbReference type="SAM" id="Coils"/>
    </source>
</evidence>
<feature type="compositionally biased region" description="Basic residues" evidence="2">
    <location>
        <begin position="554"/>
        <end position="566"/>
    </location>
</feature>
<feature type="region of interest" description="Disordered" evidence="2">
    <location>
        <begin position="136"/>
        <end position="157"/>
    </location>
</feature>
<name>A0AAN6P6H4_9PEZI</name>
<organism evidence="3 4">
    <name type="scientific">Parachaetomium inaequale</name>
    <dbReference type="NCBI Taxonomy" id="2588326"/>
    <lineage>
        <taxon>Eukaryota</taxon>
        <taxon>Fungi</taxon>
        <taxon>Dikarya</taxon>
        <taxon>Ascomycota</taxon>
        <taxon>Pezizomycotina</taxon>
        <taxon>Sordariomycetes</taxon>
        <taxon>Sordariomycetidae</taxon>
        <taxon>Sordariales</taxon>
        <taxon>Chaetomiaceae</taxon>
        <taxon>Parachaetomium</taxon>
    </lineage>
</organism>
<evidence type="ECO:0000256" key="2">
    <source>
        <dbReference type="SAM" id="MobiDB-lite"/>
    </source>
</evidence>
<feature type="region of interest" description="Disordered" evidence="2">
    <location>
        <begin position="173"/>
        <end position="303"/>
    </location>
</feature>
<feature type="compositionally biased region" description="Polar residues" evidence="2">
    <location>
        <begin position="584"/>
        <end position="606"/>
    </location>
</feature>
<feature type="compositionally biased region" description="Low complexity" evidence="2">
    <location>
        <begin position="514"/>
        <end position="527"/>
    </location>
</feature>
<feature type="compositionally biased region" description="Acidic residues" evidence="2">
    <location>
        <begin position="486"/>
        <end position="497"/>
    </location>
</feature>
<reference evidence="4" key="1">
    <citation type="journal article" date="2023" name="Mol. Phylogenet. Evol.">
        <title>Genome-scale phylogeny and comparative genomics of the fungal order Sordariales.</title>
        <authorList>
            <person name="Hensen N."/>
            <person name="Bonometti L."/>
            <person name="Westerberg I."/>
            <person name="Brannstrom I.O."/>
            <person name="Guillou S."/>
            <person name="Cros-Aarteil S."/>
            <person name="Calhoun S."/>
            <person name="Haridas S."/>
            <person name="Kuo A."/>
            <person name="Mondo S."/>
            <person name="Pangilinan J."/>
            <person name="Riley R."/>
            <person name="LaButti K."/>
            <person name="Andreopoulos B."/>
            <person name="Lipzen A."/>
            <person name="Chen C."/>
            <person name="Yan M."/>
            <person name="Daum C."/>
            <person name="Ng V."/>
            <person name="Clum A."/>
            <person name="Steindorff A."/>
            <person name="Ohm R.A."/>
            <person name="Martin F."/>
            <person name="Silar P."/>
            <person name="Natvig D.O."/>
            <person name="Lalanne C."/>
            <person name="Gautier V."/>
            <person name="Ament-Velasquez S.L."/>
            <person name="Kruys A."/>
            <person name="Hutchinson M.I."/>
            <person name="Powell A.J."/>
            <person name="Barry K."/>
            <person name="Miller A.N."/>
            <person name="Grigoriev I.V."/>
            <person name="Debuchy R."/>
            <person name="Gladieux P."/>
            <person name="Hiltunen Thoren M."/>
            <person name="Johannesson H."/>
        </authorList>
    </citation>
    <scope>NUCLEOTIDE SEQUENCE [LARGE SCALE GENOMIC DNA]</scope>
    <source>
        <strain evidence="4">CBS 284.82</strain>
    </source>
</reference>
<gene>
    <name evidence="3" type="ORF">C8A01DRAFT_41896</name>
</gene>
<evidence type="ECO:0000313" key="4">
    <source>
        <dbReference type="Proteomes" id="UP001303115"/>
    </source>
</evidence>
<comment type="caution">
    <text evidence="3">The sequence shown here is derived from an EMBL/GenBank/DDBJ whole genome shotgun (WGS) entry which is preliminary data.</text>
</comment>
<feature type="compositionally biased region" description="Basic and acidic residues" evidence="2">
    <location>
        <begin position="422"/>
        <end position="436"/>
    </location>
</feature>
<protein>
    <submittedName>
        <fullName evidence="3">Uncharacterized protein</fullName>
    </submittedName>
</protein>
<feature type="compositionally biased region" description="Basic and acidic residues" evidence="2">
    <location>
        <begin position="233"/>
        <end position="246"/>
    </location>
</feature>
<feature type="compositionally biased region" description="Acidic residues" evidence="2">
    <location>
        <begin position="257"/>
        <end position="268"/>
    </location>
</feature>
<proteinExistence type="predicted"/>
<dbReference type="AlphaFoldDB" id="A0AAN6P6H4"/>